<sequence>MVYTARLSSLISLTITVFSSTGYALPAIDIGPIANPQIENTSTPTVTLNERGKKGKLIWTSEVAAYTNCCQYTPEPGCEGIFAINLAGWGNTKDTPNVVDTLTQDKCAPGLVQNIESNNGKIDAKTWICVPSYGAPGDTYVYFVLKKGDSNTVATALSDTHGGEIAWECRNSHEKGGLCSVQQGNTS</sequence>
<accession>A0A4Z1HD32</accession>
<dbReference type="OrthoDB" id="3502192at2759"/>
<dbReference type="Proteomes" id="UP000297527">
    <property type="component" value="Unassembled WGS sequence"/>
</dbReference>
<dbReference type="AlphaFoldDB" id="A0A4Z1HD32"/>
<feature type="chain" id="PRO_5021204502" evidence="1">
    <location>
        <begin position="25"/>
        <end position="187"/>
    </location>
</feature>
<comment type="caution">
    <text evidence="2">The sequence shown here is derived from an EMBL/GenBank/DDBJ whole genome shotgun (WGS) entry which is preliminary data.</text>
</comment>
<evidence type="ECO:0000313" key="2">
    <source>
        <dbReference type="EMBL" id="TGO46839.1"/>
    </source>
</evidence>
<proteinExistence type="predicted"/>
<protein>
    <submittedName>
        <fullName evidence="2">Uncharacterized protein</fullName>
    </submittedName>
</protein>
<gene>
    <name evidence="2" type="ORF">BCON_0305g00100</name>
</gene>
<evidence type="ECO:0000313" key="3">
    <source>
        <dbReference type="Proteomes" id="UP000297527"/>
    </source>
</evidence>
<keyword evidence="3" id="KW-1185">Reference proteome</keyword>
<feature type="signal peptide" evidence="1">
    <location>
        <begin position="1"/>
        <end position="24"/>
    </location>
</feature>
<evidence type="ECO:0000256" key="1">
    <source>
        <dbReference type="SAM" id="SignalP"/>
    </source>
</evidence>
<reference evidence="2 3" key="1">
    <citation type="submission" date="2017-12" db="EMBL/GenBank/DDBJ databases">
        <title>Comparative genomics of Botrytis spp.</title>
        <authorList>
            <person name="Valero-Jimenez C.A."/>
            <person name="Tapia P."/>
            <person name="Veloso J."/>
            <person name="Silva-Moreno E."/>
            <person name="Staats M."/>
            <person name="Valdes J.H."/>
            <person name="Van Kan J.A.L."/>
        </authorList>
    </citation>
    <scope>NUCLEOTIDE SEQUENCE [LARGE SCALE GENOMIC DNA]</scope>
    <source>
        <strain evidence="2 3">MUCL11595</strain>
    </source>
</reference>
<keyword evidence="1" id="KW-0732">Signal</keyword>
<name>A0A4Z1HD32_9HELO</name>
<dbReference type="EMBL" id="PQXN01000304">
    <property type="protein sequence ID" value="TGO46839.1"/>
    <property type="molecule type" value="Genomic_DNA"/>
</dbReference>
<organism evidence="2 3">
    <name type="scientific">Botryotinia convoluta</name>
    <dbReference type="NCBI Taxonomy" id="54673"/>
    <lineage>
        <taxon>Eukaryota</taxon>
        <taxon>Fungi</taxon>
        <taxon>Dikarya</taxon>
        <taxon>Ascomycota</taxon>
        <taxon>Pezizomycotina</taxon>
        <taxon>Leotiomycetes</taxon>
        <taxon>Helotiales</taxon>
        <taxon>Sclerotiniaceae</taxon>
        <taxon>Botryotinia</taxon>
    </lineage>
</organism>